<name>A0A3B0XW65_9ZZZZ</name>
<proteinExistence type="predicted"/>
<evidence type="ECO:0000256" key="1">
    <source>
        <dbReference type="ARBA" id="ARBA00022801"/>
    </source>
</evidence>
<dbReference type="SUPFAM" id="SSF56281">
    <property type="entry name" value="Metallo-hydrolase/oxidoreductase"/>
    <property type="match status" value="1"/>
</dbReference>
<dbReference type="Gene3D" id="3.60.15.10">
    <property type="entry name" value="Ribonuclease Z/Hydroxyacylglutathione hydrolase-like"/>
    <property type="match status" value="1"/>
</dbReference>
<dbReference type="PANTHER" id="PTHR46018">
    <property type="entry name" value="ZINC PHOSPHODIESTERASE ELAC PROTEIN 1"/>
    <property type="match status" value="1"/>
</dbReference>
<feature type="domain" description="Metallo-beta-lactamase" evidence="2">
    <location>
        <begin position="63"/>
        <end position="295"/>
    </location>
</feature>
<reference evidence="3" key="1">
    <citation type="submission" date="2018-06" db="EMBL/GenBank/DDBJ databases">
        <authorList>
            <person name="Zhirakovskaya E."/>
        </authorList>
    </citation>
    <scope>NUCLEOTIDE SEQUENCE</scope>
</reference>
<accession>A0A3B0XW65</accession>
<gene>
    <name evidence="3" type="ORF">MNBD_GAMMA09-2252</name>
</gene>
<evidence type="ECO:0000313" key="3">
    <source>
        <dbReference type="EMBL" id="VAW68403.1"/>
    </source>
</evidence>
<dbReference type="InterPro" id="IPR044094">
    <property type="entry name" value="AtsA-like_MBL-fold"/>
</dbReference>
<organism evidence="3">
    <name type="scientific">hydrothermal vent metagenome</name>
    <dbReference type="NCBI Taxonomy" id="652676"/>
    <lineage>
        <taxon>unclassified sequences</taxon>
        <taxon>metagenomes</taxon>
        <taxon>ecological metagenomes</taxon>
    </lineage>
</organism>
<dbReference type="Pfam" id="PF00753">
    <property type="entry name" value="Lactamase_B"/>
    <property type="match status" value="1"/>
</dbReference>
<protein>
    <recommendedName>
        <fullName evidence="2">Metallo-beta-lactamase domain-containing protein</fullName>
    </recommendedName>
</protein>
<evidence type="ECO:0000259" key="2">
    <source>
        <dbReference type="SMART" id="SM00849"/>
    </source>
</evidence>
<dbReference type="InterPro" id="IPR001279">
    <property type="entry name" value="Metallo-B-lactamas"/>
</dbReference>
<dbReference type="AlphaFoldDB" id="A0A3B0XW65"/>
<dbReference type="SMART" id="SM00849">
    <property type="entry name" value="Lactamase_B"/>
    <property type="match status" value="1"/>
</dbReference>
<dbReference type="EMBL" id="UOFI01000128">
    <property type="protein sequence ID" value="VAW68403.1"/>
    <property type="molecule type" value="Genomic_DNA"/>
</dbReference>
<dbReference type="InterPro" id="IPR036866">
    <property type="entry name" value="RibonucZ/Hydroxyglut_hydro"/>
</dbReference>
<dbReference type="PANTHER" id="PTHR46018:SF2">
    <property type="entry name" value="ZINC PHOSPHODIESTERASE ELAC PROTEIN 1"/>
    <property type="match status" value="1"/>
</dbReference>
<dbReference type="CDD" id="cd07719">
    <property type="entry name" value="arylsulfatase_AtsA-like_MBL-fold"/>
    <property type="match status" value="1"/>
</dbReference>
<sequence>MLKKQKKMMKLFSALASCLILSNTAQAANKLAIDDIDGDFSLMVLGSGGPAALSDRDGGSGRANSSYLIFVEGKPKILLDAGGGSYKNLAESGANIKDLDIILLTHLHLDHTGDLPSMIKTLYFQNSIYNITYQTFPPGRTLPFRVFGPATNGIPFPDAFGAAPSTTQYSSTSTYIDGQYDLNNGQERYLNVFARATSAGTLNYETTDIMPVWTSYNPQTILDEDGLVIKAVGVNHGPVPNLAYRIEYKGKSIVFSGDTSSRKVDLAGNPLENGGNMVSISEDADILIYDAGLGVDIPPSPEYEFFYKLHTTPSRIGEVAAAADVEILMLSHITLQSENEIPNMKALIENQGFTGDIEATQDLKVYNLLD</sequence>
<keyword evidence="1" id="KW-0378">Hydrolase</keyword>
<dbReference type="GO" id="GO:0042781">
    <property type="term" value="F:3'-tRNA processing endoribonuclease activity"/>
    <property type="evidence" value="ECO:0007669"/>
    <property type="project" value="TreeGrafter"/>
</dbReference>